<gene>
    <name evidence="13" type="ORF">HK099_002856</name>
</gene>
<evidence type="ECO:0000256" key="8">
    <source>
        <dbReference type="ARBA" id="ARBA00023303"/>
    </source>
</evidence>
<dbReference type="GO" id="GO:0012505">
    <property type="term" value="C:endomembrane system"/>
    <property type="evidence" value="ECO:0007669"/>
    <property type="project" value="UniProtKB-SubCell"/>
</dbReference>
<evidence type="ECO:0000256" key="6">
    <source>
        <dbReference type="ARBA" id="ARBA00023136"/>
    </source>
</evidence>
<evidence type="ECO:0000256" key="1">
    <source>
        <dbReference type="ARBA" id="ARBA00004127"/>
    </source>
</evidence>
<feature type="compositionally biased region" description="Polar residues" evidence="9">
    <location>
        <begin position="2268"/>
        <end position="2298"/>
    </location>
</feature>
<feature type="domain" description="RyR/IP3R Homology associated" evidence="12">
    <location>
        <begin position="1545"/>
        <end position="1641"/>
    </location>
</feature>
<evidence type="ECO:0000313" key="14">
    <source>
        <dbReference type="Proteomes" id="UP001211065"/>
    </source>
</evidence>
<protein>
    <submittedName>
        <fullName evidence="13">Uncharacterized protein</fullName>
    </submittedName>
</protein>
<evidence type="ECO:0000256" key="7">
    <source>
        <dbReference type="ARBA" id="ARBA00023286"/>
    </source>
</evidence>
<dbReference type="GO" id="GO:0016020">
    <property type="term" value="C:membrane"/>
    <property type="evidence" value="ECO:0007669"/>
    <property type="project" value="InterPro"/>
</dbReference>
<evidence type="ECO:0000256" key="4">
    <source>
        <dbReference type="ARBA" id="ARBA00022989"/>
    </source>
</evidence>
<feature type="compositionally biased region" description="Polar residues" evidence="9">
    <location>
        <begin position="2309"/>
        <end position="2327"/>
    </location>
</feature>
<dbReference type="SUPFAM" id="SSF82109">
    <property type="entry name" value="MIR domain"/>
    <property type="match status" value="1"/>
</dbReference>
<keyword evidence="2" id="KW-0813">Transport</keyword>
<keyword evidence="6 10" id="KW-0472">Membrane</keyword>
<proteinExistence type="predicted"/>
<accession>A0AAD5XWK9</accession>
<dbReference type="InterPro" id="IPR000699">
    <property type="entry name" value="RIH_dom"/>
</dbReference>
<feature type="transmembrane region" description="Helical" evidence="10">
    <location>
        <begin position="1944"/>
        <end position="1962"/>
    </location>
</feature>
<keyword evidence="4 10" id="KW-1133">Transmembrane helix</keyword>
<dbReference type="Pfam" id="PF01365">
    <property type="entry name" value="RYDR_ITPR"/>
    <property type="match status" value="1"/>
</dbReference>
<reference evidence="13" key="1">
    <citation type="submission" date="2020-05" db="EMBL/GenBank/DDBJ databases">
        <title>Phylogenomic resolution of chytrid fungi.</title>
        <authorList>
            <person name="Stajich J.E."/>
            <person name="Amses K."/>
            <person name="Simmons R."/>
            <person name="Seto K."/>
            <person name="Myers J."/>
            <person name="Bonds A."/>
            <person name="Quandt C.A."/>
            <person name="Barry K."/>
            <person name="Liu P."/>
            <person name="Grigoriev I."/>
            <person name="Longcore J.E."/>
            <person name="James T.Y."/>
        </authorList>
    </citation>
    <scope>NUCLEOTIDE SEQUENCE</scope>
    <source>
        <strain evidence="13">JEL0476</strain>
    </source>
</reference>
<dbReference type="Gene3D" id="2.80.10.50">
    <property type="match status" value="2"/>
</dbReference>
<evidence type="ECO:0000259" key="11">
    <source>
        <dbReference type="Pfam" id="PF01365"/>
    </source>
</evidence>
<evidence type="ECO:0000256" key="10">
    <source>
        <dbReference type="SAM" id="Phobius"/>
    </source>
</evidence>
<dbReference type="InterPro" id="IPR035910">
    <property type="entry name" value="RyR/IP3R_RIH_dom_sf"/>
</dbReference>
<keyword evidence="8" id="KW-0407">Ion channel</keyword>
<dbReference type="EMBL" id="JADGJW010000199">
    <property type="protein sequence ID" value="KAJ3221956.1"/>
    <property type="molecule type" value="Genomic_DNA"/>
</dbReference>
<sequence length="2327" mass="266912">MSFRKQIQTLKYSDKINIELEDVGNLFSDSFETEQNVVISTNSPSHPKVDMSKSIFKILPRQEYKEQKKLRELTKGNFVYNFWENLQQKYQVDFIKCEVAQIVPIKEQMNYVKTEMLGNQKEIIRMEGKTGYLRVGDVTEDAKLGGALYEELHDAVNNFSYIETFFSSASITEWRLNLYSQFEKEKQGIEKIKTGELIRFYNLESESYLACSSDASTIGLKKHIFHPAKPFQCDDSAVFWQIISVNEKSSKLTFGQFIRLRNGLTGQYLCGTNSEALSLTPSPDKKLKKNDPTLFAIIPAHAASDIVDSKTEGFQTNSNKFLTGGEFIESYDSLEMICEDGVSLIESLRDSDMSNVFTISIVKSEVADNFNYVCSFQTPLKNAIKSLGYNEGGNFVLNSVKDILCVLSIVNAVILFCIQSEELDPLKRRGAPITSHQQLIKSTGTLNLIATLLKVPFSQVKEIKKNKQAYSSLVVLLRHVILLPVLMNIFLAFITGNIEVNGPLIYKNYFPYILSHAGIGVGCGNLITELVNCRSVVENFTDQDISSLIQLVCSDRDRTDLIEIIISLSYANGKPIPRIQKIILEEFLLKNSYYFKKENKSGTLQILLPNHSYMELAQFVSEYQNQKEFFIFEASLRLFECLCAGKQAASIDFLVKHGFISTTECKFMLLDDRVPATIKTNYVNLLIAAFIDILDEICKPEYMVVFYNAICPEFPAKHNKIYPDLSTSTKTVLHSLSPERNTAQFKEFSYLFQWIMETLTSTQKNESYQTLIKSCLKLLKILIHGGFLEESYFDQILVVVLHHINNQKQIDSVLEMGDTNFGKSQLIVEEEFSSVVACEIIDLIMTLRLYKRVNKTLSAWKGSSSLVTPTSILKLIGQIDYGVLENLQHILLPLTSSTNVVLRMHAFRLLRRNYLNYMELEKYCRKTLILTSSASLEAFKKLSIAVTRFKNLSKNPVSNSNMEELVSLLIDLGNSCRIKCEVEIPNVTNQNILSNFNFHEILFEFVNKLQSDSKKSHIKVADDSSGKCEVYFQCSQFLRSYSALNDEITDILWGKLDILLFLAEEPRCVELIISLISTPTMCTNLSLNNIQKILQNFFYSPHVSYIKLLKKITYNEGISFRDHQTAIIKFLTKLNINSEFSIWLASDDFESLIPTSSKFVRSNYFSKMNEKFFNLLDLISTCCTGLNEEAINFTRKLIKPDDLLALLSNSFLTLSHTQCCVNILRLIFLEANDLKKRDWMNDLKPIFGTLRTCFNSQSYSPAHFDIMMNGIIPFVKTLSQTSELLNPEFVDLLLQILSYIDQISTTIDNQAFCICVESMEYIALKFPDAFSSEAKSCLTRIKRNADIQLSQQELIKYIDENESKQNASFQNFLDKNKELLSSSSQVEFSSLIELFYSYKKGMEMAPQKKKILKMLVVHLNESVDLHCKPLDTGFDDFKILIFLIEAVISRQKSDNGDLELTTLQRELCNLGAADLAMKYACSQHFDYQILGFRLMLSLLHGGNQYLQNAAGHLLQQMNLTTVKIADDEEEEKKNKFDVKYAENDFLSMTVVLRVIQLLCEEFYMEAKNYFRYQPDNLKNFNIVAKVVQYFEALVRLQQLQSTAYQNVVKQSLETITELIQGCTHNQLDLFHAKATQSIFTLFSNILKYRETSRKSVIHNETLKEPELDLLESATESLLAIVEGTFFEHAVYKEIVETSDWNLIFEIINLYSTSDKLSEQLHIEYSTLVKKEKASVLIINKLENSENIVKCALNCYKYYILLKKYFPISLMKTHEDDVGVRLIQNESIGCVEVLISHEGKDNLLALSYFELPPECQALTEHDKSELVDSVDRSTPQIKLEDFHNRCDQLIYQMTFKYNQKKNHPLIYKFFVQLSKRYHLIWIFAYAISLIQNFLNGVYLPVFGARITDNFGDISIVTNDTILSENAIAISFGNNSVDGYIQTCKILGIIKIFLWTVILIEFIYRSIPVKSYQSKGRKQFQWLGEEFRNSNVKNNELYISPIRWLSEDTVLTLGVTNNFQSGMDGDVNPDFVNSSQTTLWGWGLILVSFYIVINTFFLNAVTGLVVDSFGDQRGKREANLEEMKSFCFICSMERKDFQHQSGGFDEHIKKDHYMWNYLKFLLYLNLRSTTDHSNIENIIFKKLTEEDFSWMPVGRAMSLETSRFNLDFEESNLSEEKKEQIINTEDDEPVVPASAKDVLALEHYLVKLETKISSILDEIKKKELEKEIEKSAVLNSKLEFGWADEKEREERKLSKKSKNTGFRKSKEGGNQESYGNIFEQQESSRILSSSNLITRQSETEPSTEEMVTESDPLNSNEDQQFSSTEKNLD</sequence>
<dbReference type="InterPro" id="IPR013662">
    <property type="entry name" value="RIH_assoc-dom"/>
</dbReference>
<keyword evidence="14" id="KW-1185">Reference proteome</keyword>
<evidence type="ECO:0000259" key="12">
    <source>
        <dbReference type="Pfam" id="PF08454"/>
    </source>
</evidence>
<keyword evidence="5" id="KW-0406">Ion transport</keyword>
<name>A0AAD5XWK9_9FUNG</name>
<keyword evidence="7" id="KW-1071">Ligand-gated ion channel</keyword>
<evidence type="ECO:0000256" key="5">
    <source>
        <dbReference type="ARBA" id="ARBA00023065"/>
    </source>
</evidence>
<dbReference type="Proteomes" id="UP001211065">
    <property type="component" value="Unassembled WGS sequence"/>
</dbReference>
<dbReference type="PANTHER" id="PTHR13715">
    <property type="entry name" value="RYANODINE RECEPTOR AND IP3 RECEPTOR"/>
    <property type="match status" value="1"/>
</dbReference>
<comment type="caution">
    <text evidence="13">The sequence shown here is derived from an EMBL/GenBank/DDBJ whole genome shotgun (WGS) entry which is preliminary data.</text>
</comment>
<dbReference type="PANTHER" id="PTHR13715:SF99">
    <property type="entry name" value="INOSITOL 1,4,5-TRISPHOSPHATE RECEPTOR-LIKE PROTEIN A"/>
    <property type="match status" value="1"/>
</dbReference>
<feature type="transmembrane region" description="Helical" evidence="10">
    <location>
        <begin position="2037"/>
        <end position="2064"/>
    </location>
</feature>
<dbReference type="GO" id="GO:0005262">
    <property type="term" value="F:calcium channel activity"/>
    <property type="evidence" value="ECO:0007669"/>
    <property type="project" value="InterPro"/>
</dbReference>
<comment type="subcellular location">
    <subcellularLocation>
        <location evidence="1">Endomembrane system</location>
        <topology evidence="1">Multi-pass membrane protein</topology>
    </subcellularLocation>
</comment>
<dbReference type="InterPro" id="IPR015925">
    <property type="entry name" value="Ryanodine_IP3_receptor"/>
</dbReference>
<organism evidence="13 14">
    <name type="scientific">Clydaea vesicula</name>
    <dbReference type="NCBI Taxonomy" id="447962"/>
    <lineage>
        <taxon>Eukaryota</taxon>
        <taxon>Fungi</taxon>
        <taxon>Fungi incertae sedis</taxon>
        <taxon>Chytridiomycota</taxon>
        <taxon>Chytridiomycota incertae sedis</taxon>
        <taxon>Chytridiomycetes</taxon>
        <taxon>Lobulomycetales</taxon>
        <taxon>Lobulomycetaceae</taxon>
        <taxon>Clydaea</taxon>
    </lineage>
</organism>
<feature type="region of interest" description="Disordered" evidence="9">
    <location>
        <begin position="2247"/>
        <end position="2327"/>
    </location>
</feature>
<evidence type="ECO:0000313" key="13">
    <source>
        <dbReference type="EMBL" id="KAJ3221956.1"/>
    </source>
</evidence>
<evidence type="ECO:0000256" key="2">
    <source>
        <dbReference type="ARBA" id="ARBA00022448"/>
    </source>
</evidence>
<dbReference type="InterPro" id="IPR036300">
    <property type="entry name" value="MIR_dom_sf"/>
</dbReference>
<dbReference type="Pfam" id="PF08454">
    <property type="entry name" value="RIH_assoc"/>
    <property type="match status" value="1"/>
</dbReference>
<feature type="transmembrane region" description="Helical" evidence="10">
    <location>
        <begin position="1878"/>
        <end position="1900"/>
    </location>
</feature>
<evidence type="ECO:0000256" key="3">
    <source>
        <dbReference type="ARBA" id="ARBA00022692"/>
    </source>
</evidence>
<keyword evidence="3 10" id="KW-0812">Transmembrane</keyword>
<evidence type="ECO:0000256" key="9">
    <source>
        <dbReference type="SAM" id="MobiDB-lite"/>
    </source>
</evidence>
<feature type="compositionally biased region" description="Basic residues" evidence="9">
    <location>
        <begin position="2251"/>
        <end position="2261"/>
    </location>
</feature>
<dbReference type="SUPFAM" id="SSF100909">
    <property type="entry name" value="IP3 receptor type 1 binding core, domain 2"/>
    <property type="match status" value="1"/>
</dbReference>
<feature type="domain" description="RIH" evidence="11">
    <location>
        <begin position="408"/>
        <end position="589"/>
    </location>
</feature>